<dbReference type="InterPro" id="IPR012867">
    <property type="entry name" value="DUF1648"/>
</dbReference>
<comment type="caution">
    <text evidence="4">The sequence shown here is derived from an EMBL/GenBank/DDBJ whole genome shotgun (WGS) entry which is preliminary data.</text>
</comment>
<evidence type="ECO:0000259" key="3">
    <source>
        <dbReference type="Pfam" id="PF07853"/>
    </source>
</evidence>
<dbReference type="Proteomes" id="UP000824001">
    <property type="component" value="Unassembled WGS sequence"/>
</dbReference>
<keyword evidence="1" id="KW-1133">Transmembrane helix</keyword>
<feature type="signal peptide" evidence="2">
    <location>
        <begin position="1"/>
        <end position="21"/>
    </location>
</feature>
<sequence>MKKLRIAAGALCALSLAAALAAALFLPDEIPAHYGLGGEVDRYGSKYELLIFPAFMLLSRLLMAGLTRLAVTAEKDDATEPVMRFVTVLMLLFFLVLQLYFTYAAAAEARDLDELPLGVWQLCMGAMGALFIPLGLAMPRLGRNSAAGFRCKWTLLSDEVWTLSQRFAGRMLAASGALTIVCAALLPGAWSAAAAAVIFTVMFIVDNAYARRTYFRLRGFED</sequence>
<keyword evidence="2" id="KW-0732">Signal</keyword>
<dbReference type="PIRSF" id="PIRSF038959">
    <property type="entry name" value="SdpI"/>
    <property type="match status" value="1"/>
</dbReference>
<evidence type="ECO:0000313" key="4">
    <source>
        <dbReference type="EMBL" id="HIS66537.1"/>
    </source>
</evidence>
<organism evidence="4 5">
    <name type="scientific">Candidatus Scatomorpha merdipullorum</name>
    <dbReference type="NCBI Taxonomy" id="2840927"/>
    <lineage>
        <taxon>Bacteria</taxon>
        <taxon>Bacillati</taxon>
        <taxon>Bacillota</taxon>
        <taxon>Clostridia</taxon>
        <taxon>Eubacteriales</taxon>
        <taxon>Candidatus Scatomorpha</taxon>
    </lineage>
</organism>
<dbReference type="Pfam" id="PF13630">
    <property type="entry name" value="SdpI"/>
    <property type="match status" value="1"/>
</dbReference>
<feature type="transmembrane region" description="Helical" evidence="1">
    <location>
        <begin position="50"/>
        <end position="71"/>
    </location>
</feature>
<gene>
    <name evidence="4" type="ORF">IAC18_03125</name>
</gene>
<protein>
    <submittedName>
        <fullName evidence="4">DUF1648 domain-containing protein</fullName>
    </submittedName>
</protein>
<dbReference type="PANTHER" id="PTHR37810">
    <property type="entry name" value="IMMUNITY PROTEIN SDPI"/>
    <property type="match status" value="1"/>
</dbReference>
<reference evidence="4" key="1">
    <citation type="submission" date="2020-10" db="EMBL/GenBank/DDBJ databases">
        <authorList>
            <person name="Gilroy R."/>
        </authorList>
    </citation>
    <scope>NUCLEOTIDE SEQUENCE</scope>
    <source>
        <strain evidence="4">ChiHjej10B9-9673</strain>
    </source>
</reference>
<evidence type="ECO:0000313" key="5">
    <source>
        <dbReference type="Proteomes" id="UP000824001"/>
    </source>
</evidence>
<name>A0A9D1FCL5_9FIRM</name>
<dbReference type="Pfam" id="PF07853">
    <property type="entry name" value="DUF1648"/>
    <property type="match status" value="1"/>
</dbReference>
<feature type="chain" id="PRO_5038504793" evidence="2">
    <location>
        <begin position="22"/>
        <end position="222"/>
    </location>
</feature>
<dbReference type="InterPro" id="IPR025962">
    <property type="entry name" value="SdpI/YhfL"/>
</dbReference>
<feature type="transmembrane region" description="Helical" evidence="1">
    <location>
        <begin position="118"/>
        <end position="137"/>
    </location>
</feature>
<feature type="transmembrane region" description="Helical" evidence="1">
    <location>
        <begin position="167"/>
        <end position="186"/>
    </location>
</feature>
<dbReference type="GO" id="GO:0009636">
    <property type="term" value="P:response to toxic substance"/>
    <property type="evidence" value="ECO:0007669"/>
    <property type="project" value="TreeGrafter"/>
</dbReference>
<dbReference type="AlphaFoldDB" id="A0A9D1FCL5"/>
<evidence type="ECO:0000256" key="2">
    <source>
        <dbReference type="SAM" id="SignalP"/>
    </source>
</evidence>
<reference evidence="4" key="2">
    <citation type="journal article" date="2021" name="PeerJ">
        <title>Extensive microbial diversity within the chicken gut microbiome revealed by metagenomics and culture.</title>
        <authorList>
            <person name="Gilroy R."/>
            <person name="Ravi A."/>
            <person name="Getino M."/>
            <person name="Pursley I."/>
            <person name="Horton D.L."/>
            <person name="Alikhan N.F."/>
            <person name="Baker D."/>
            <person name="Gharbi K."/>
            <person name="Hall N."/>
            <person name="Watson M."/>
            <person name="Adriaenssens E.M."/>
            <person name="Foster-Nyarko E."/>
            <person name="Jarju S."/>
            <person name="Secka A."/>
            <person name="Antonio M."/>
            <person name="Oren A."/>
            <person name="Chaudhuri R.R."/>
            <person name="La Ragione R."/>
            <person name="Hildebrand F."/>
            <person name="Pallen M.J."/>
        </authorList>
    </citation>
    <scope>NUCLEOTIDE SEQUENCE</scope>
    <source>
        <strain evidence="4">ChiHjej10B9-9673</strain>
    </source>
</reference>
<proteinExistence type="predicted"/>
<keyword evidence="1" id="KW-0812">Transmembrane</keyword>
<keyword evidence="1" id="KW-0472">Membrane</keyword>
<evidence type="ECO:0000256" key="1">
    <source>
        <dbReference type="SAM" id="Phobius"/>
    </source>
</evidence>
<dbReference type="EMBL" id="DVJK01000086">
    <property type="protein sequence ID" value="HIS66537.1"/>
    <property type="molecule type" value="Genomic_DNA"/>
</dbReference>
<feature type="transmembrane region" description="Helical" evidence="1">
    <location>
        <begin position="83"/>
        <end position="106"/>
    </location>
</feature>
<dbReference type="InterPro" id="IPR026272">
    <property type="entry name" value="SdpI"/>
</dbReference>
<feature type="domain" description="DUF1648" evidence="3">
    <location>
        <begin position="11"/>
        <end position="57"/>
    </location>
</feature>
<accession>A0A9D1FCL5</accession>
<dbReference type="PANTHER" id="PTHR37810:SF5">
    <property type="entry name" value="IMMUNITY PROTEIN SDPI"/>
    <property type="match status" value="1"/>
</dbReference>